<keyword evidence="4" id="KW-1185">Reference proteome</keyword>
<dbReference type="EMBL" id="BAABRR010000004">
    <property type="protein sequence ID" value="GAA5518651.1"/>
    <property type="molecule type" value="Genomic_DNA"/>
</dbReference>
<feature type="transmembrane region" description="Helical" evidence="1">
    <location>
        <begin position="64"/>
        <end position="85"/>
    </location>
</feature>
<evidence type="ECO:0000313" key="4">
    <source>
        <dbReference type="Proteomes" id="UP001426770"/>
    </source>
</evidence>
<feature type="domain" description="Leucine rich repeat variant" evidence="2">
    <location>
        <begin position="123"/>
        <end position="180"/>
    </location>
</feature>
<proteinExistence type="predicted"/>
<dbReference type="Pfam" id="PF25591">
    <property type="entry name" value="LRV_2"/>
    <property type="match status" value="1"/>
</dbReference>
<name>A0ABP9WHR9_9MICO</name>
<keyword evidence="1" id="KW-0472">Membrane</keyword>
<sequence>MVGWSSESVALVVTGGLLALVVITSLHPRVALTPGSRIVFLAGAVAFVGFALVAEYVVDVTVPPVVLALPVLPLAVGAVLIRAAVSEPRGARQAPAASVPARPAVEFPVAPAPFGAQGPGAERLLASSPYATPSELSELAYGHPELRTAIAANPSSPASLLQWLTEQGEPAVLAAISARGRLLG</sequence>
<keyword evidence="1" id="KW-0812">Transmembrane</keyword>
<reference evidence="3 4" key="1">
    <citation type="submission" date="2024-02" db="EMBL/GenBank/DDBJ databases">
        <title>Lysinimicrobium sediminis NBRC 112286.</title>
        <authorList>
            <person name="Ichikawa N."/>
            <person name="Katano-Makiyama Y."/>
            <person name="Hidaka K."/>
        </authorList>
    </citation>
    <scope>NUCLEOTIDE SEQUENCE [LARGE SCALE GENOMIC DNA]</scope>
    <source>
        <strain evidence="3 4">NBRC 112286</strain>
    </source>
</reference>
<organism evidence="3 4">
    <name type="scientific">Demequina sediminis</name>
    <dbReference type="NCBI Taxonomy" id="1930058"/>
    <lineage>
        <taxon>Bacteria</taxon>
        <taxon>Bacillati</taxon>
        <taxon>Actinomycetota</taxon>
        <taxon>Actinomycetes</taxon>
        <taxon>Micrococcales</taxon>
        <taxon>Demequinaceae</taxon>
        <taxon>Demequina</taxon>
    </lineage>
</organism>
<protein>
    <recommendedName>
        <fullName evidence="2">Leucine rich repeat variant domain-containing protein</fullName>
    </recommendedName>
</protein>
<keyword evidence="1" id="KW-1133">Transmembrane helix</keyword>
<accession>A0ABP9WHR9</accession>
<gene>
    <name evidence="3" type="ORF">Lsed01_01084</name>
</gene>
<feature type="transmembrane region" description="Helical" evidence="1">
    <location>
        <begin position="38"/>
        <end position="58"/>
    </location>
</feature>
<dbReference type="InterPro" id="IPR057893">
    <property type="entry name" value="LRV_2"/>
</dbReference>
<feature type="transmembrane region" description="Helical" evidence="1">
    <location>
        <begin position="6"/>
        <end position="26"/>
    </location>
</feature>
<dbReference type="Proteomes" id="UP001426770">
    <property type="component" value="Unassembled WGS sequence"/>
</dbReference>
<evidence type="ECO:0000259" key="2">
    <source>
        <dbReference type="Pfam" id="PF25591"/>
    </source>
</evidence>
<evidence type="ECO:0000313" key="3">
    <source>
        <dbReference type="EMBL" id="GAA5518651.1"/>
    </source>
</evidence>
<comment type="caution">
    <text evidence="3">The sequence shown here is derived from an EMBL/GenBank/DDBJ whole genome shotgun (WGS) entry which is preliminary data.</text>
</comment>
<evidence type="ECO:0000256" key="1">
    <source>
        <dbReference type="SAM" id="Phobius"/>
    </source>
</evidence>